<proteinExistence type="predicted"/>
<name>A0ABS6TBW7_9ENTE</name>
<keyword evidence="1" id="KW-0812">Transmembrane</keyword>
<protein>
    <recommendedName>
        <fullName evidence="4">Hydrophobic protein</fullName>
    </recommendedName>
</protein>
<evidence type="ECO:0008006" key="4">
    <source>
        <dbReference type="Google" id="ProtNLM"/>
    </source>
</evidence>
<gene>
    <name evidence="2" type="ORF">KUA55_06875</name>
</gene>
<keyword evidence="1" id="KW-0472">Membrane</keyword>
<accession>A0ABS6TBW7</accession>
<dbReference type="Proteomes" id="UP000774130">
    <property type="component" value="Unassembled WGS sequence"/>
</dbReference>
<keyword evidence="1" id="KW-1133">Transmembrane helix</keyword>
<dbReference type="EMBL" id="JAHUZB010000003">
    <property type="protein sequence ID" value="MBV7390395.1"/>
    <property type="molecule type" value="Genomic_DNA"/>
</dbReference>
<evidence type="ECO:0000313" key="3">
    <source>
        <dbReference type="Proteomes" id="UP000774130"/>
    </source>
</evidence>
<evidence type="ECO:0000313" key="2">
    <source>
        <dbReference type="EMBL" id="MBV7390395.1"/>
    </source>
</evidence>
<keyword evidence="3" id="KW-1185">Reference proteome</keyword>
<organism evidence="2 3">
    <name type="scientific">Enterococcus alishanensis</name>
    <dbReference type="NCBI Taxonomy" id="1303817"/>
    <lineage>
        <taxon>Bacteria</taxon>
        <taxon>Bacillati</taxon>
        <taxon>Bacillota</taxon>
        <taxon>Bacilli</taxon>
        <taxon>Lactobacillales</taxon>
        <taxon>Enterococcaceae</taxon>
        <taxon>Enterococcus</taxon>
    </lineage>
</organism>
<feature type="transmembrane region" description="Helical" evidence="1">
    <location>
        <begin position="104"/>
        <end position="124"/>
    </location>
</feature>
<reference evidence="2 3" key="1">
    <citation type="submission" date="2021-06" db="EMBL/GenBank/DDBJ databases">
        <title>Enterococcus alishanensis sp. nov., a novel lactic acid bacterium isolated from fresh coffee beans.</title>
        <authorList>
            <person name="Chen Y.-S."/>
        </authorList>
    </citation>
    <scope>NUCLEOTIDE SEQUENCE [LARGE SCALE GENOMIC DNA]</scope>
    <source>
        <strain evidence="2 3">ALS3</strain>
    </source>
</reference>
<feature type="transmembrane region" description="Helical" evidence="1">
    <location>
        <begin position="159"/>
        <end position="177"/>
    </location>
</feature>
<comment type="caution">
    <text evidence="2">The sequence shown here is derived from an EMBL/GenBank/DDBJ whole genome shotgun (WGS) entry which is preliminary data.</text>
</comment>
<sequence>MISFLIILMLLYFIRKQFSYESVSKLTYYFLPSFSLLQVIFQFHYSQNNLIILLLCIFIGSSVGYYQAKYAMIRQHLIPMYVYFDDNGEKKNIYKNQVAVKGGLHYLIGWITIFVIQVVIQVIFTASKVQLNSALYGELLEDLFSIYRLQDFQKGSQAWFTWSLYGFSSLSYLLFLCKRNIVIKEVLFHTNKEIIE</sequence>
<evidence type="ECO:0000256" key="1">
    <source>
        <dbReference type="SAM" id="Phobius"/>
    </source>
</evidence>
<feature type="transmembrane region" description="Helical" evidence="1">
    <location>
        <begin position="43"/>
        <end position="66"/>
    </location>
</feature>
<dbReference type="RefSeq" id="WP_218325464.1">
    <property type="nucleotide sequence ID" value="NZ_JAHUZB010000003.1"/>
</dbReference>